<keyword evidence="2" id="KW-0315">Glutamine amidotransferase</keyword>
<dbReference type="CDD" id="cd01743">
    <property type="entry name" value="GATase1_Anthranilate_Synthase"/>
    <property type="match status" value="1"/>
</dbReference>
<dbReference type="PANTHER" id="PTHR11236">
    <property type="entry name" value="AMINOBENZOATE/ANTHRANILATE SYNTHASE"/>
    <property type="match status" value="1"/>
</dbReference>
<comment type="catalytic activity">
    <reaction evidence="4">
        <text>chorismate + L-glutamine = anthranilate + pyruvate + L-glutamate + H(+)</text>
        <dbReference type="Rhea" id="RHEA:21732"/>
        <dbReference type="ChEBI" id="CHEBI:15361"/>
        <dbReference type="ChEBI" id="CHEBI:15378"/>
        <dbReference type="ChEBI" id="CHEBI:16567"/>
        <dbReference type="ChEBI" id="CHEBI:29748"/>
        <dbReference type="ChEBI" id="CHEBI:29985"/>
        <dbReference type="ChEBI" id="CHEBI:58359"/>
        <dbReference type="EC" id="4.1.3.27"/>
    </reaction>
</comment>
<dbReference type="Pfam" id="PF00425">
    <property type="entry name" value="Chorismate_bind"/>
    <property type="match status" value="1"/>
</dbReference>
<proteinExistence type="predicted"/>
<evidence type="ECO:0000256" key="2">
    <source>
        <dbReference type="ARBA" id="ARBA00022962"/>
    </source>
</evidence>
<comment type="caution">
    <text evidence="7">The sequence shown here is derived from an EMBL/GenBank/DDBJ whole genome shotgun (WGS) entry which is preliminary data.</text>
</comment>
<accession>A0ABT0VMM7</accession>
<dbReference type="EC" id="4.1.3.27" evidence="1"/>
<dbReference type="InterPro" id="IPR029062">
    <property type="entry name" value="Class_I_gatase-like"/>
</dbReference>
<dbReference type="InterPro" id="IPR015890">
    <property type="entry name" value="Chorismate_C"/>
</dbReference>
<keyword evidence="8" id="KW-1185">Reference proteome</keyword>
<protein>
    <recommendedName>
        <fullName evidence="1">anthranilate synthase</fullName>
        <ecNumber evidence="1">4.1.3.27</ecNumber>
    </recommendedName>
</protein>
<evidence type="ECO:0000256" key="1">
    <source>
        <dbReference type="ARBA" id="ARBA00012266"/>
    </source>
</evidence>
<feature type="domain" description="Glutamine amidotransferase" evidence="5">
    <location>
        <begin position="426"/>
        <end position="607"/>
    </location>
</feature>
<feature type="domain" description="Chorismate-utilising enzyme C-terminal" evidence="6">
    <location>
        <begin position="108"/>
        <end position="366"/>
    </location>
</feature>
<dbReference type="SUPFAM" id="SSF56322">
    <property type="entry name" value="ADC synthase"/>
    <property type="match status" value="1"/>
</dbReference>
<dbReference type="PRINTS" id="PR00096">
    <property type="entry name" value="GATASE"/>
</dbReference>
<dbReference type="Gene3D" id="3.40.50.880">
    <property type="match status" value="1"/>
</dbReference>
<organism evidence="7 8">
    <name type="scientific">Streptomyces griseoincarnatus</name>
    <dbReference type="NCBI Taxonomy" id="29305"/>
    <lineage>
        <taxon>Bacteria</taxon>
        <taxon>Bacillati</taxon>
        <taxon>Actinomycetota</taxon>
        <taxon>Actinomycetes</taxon>
        <taxon>Kitasatosporales</taxon>
        <taxon>Streptomycetaceae</taxon>
        <taxon>Streptomyces</taxon>
        <taxon>Streptomyces griseoincarnatus group</taxon>
    </lineage>
</organism>
<reference evidence="7 8" key="1">
    <citation type="submission" date="2022-06" db="EMBL/GenBank/DDBJ databases">
        <title>Whole genome sequence of Streptomyces griseoincarnatus RB7AG.</title>
        <authorList>
            <person name="Ray L."/>
            <person name="Behera S."/>
            <person name="Panda A.N."/>
        </authorList>
    </citation>
    <scope>NUCLEOTIDE SEQUENCE [LARGE SCALE GENOMIC DNA]</scope>
    <source>
        <strain evidence="7 8">RB7AG</strain>
    </source>
</reference>
<dbReference type="InterPro" id="IPR017926">
    <property type="entry name" value="GATASE"/>
</dbReference>
<dbReference type="PRINTS" id="PR00097">
    <property type="entry name" value="ANTSNTHASEII"/>
</dbReference>
<dbReference type="InterPro" id="IPR019999">
    <property type="entry name" value="Anth_synth_I-like"/>
</dbReference>
<dbReference type="PROSITE" id="PS51273">
    <property type="entry name" value="GATASE_TYPE_1"/>
    <property type="match status" value="1"/>
</dbReference>
<dbReference type="RefSeq" id="WP_251097572.1">
    <property type="nucleotide sequence ID" value="NZ_JAMQBH010000002.1"/>
</dbReference>
<dbReference type="PANTHER" id="PTHR11236:SF49">
    <property type="entry name" value="ANTHRANILATE SYNTHASE COMPONENT 1"/>
    <property type="match status" value="1"/>
</dbReference>
<sequence>MDLARLPHDDRPFALLRRRTPGHDHDTVELLTGPVTSRGRLADLPDEGLALVPFRQIRERGFDVRDDGTPLLVLTPEERHEIPLDEALAALPSHDVRVEGGGFDVGDEEYARIVGRVLDEEIGRGEGANFVIRRTYEGEIPGFGRSDALALFRRLLEGERGAYWTFVVHTGDRTLVGASPEVHVRASGGTVVMNPISGTYRYPAEGPTPEHLLRFLADGKEIEELSMVVDEELKMMCTVGDMGGVVIGPRLKEMAHLAHTEYELRGRSSLDVREVLRETMFAATVTGSPVQNACRVIERHEAGGRGYYAGALALLGRDEGGAQTLDSPILIRTADIDAAGRLRVPVGATLVRGSDPAGEVAETHAKAAGVLAALGVRPGRPRAEAVRPRLAEDPRVRAALDGRRASLAPFWLRMQERSDALTGHALVVDAEDTFTAMLAHVLRAAGLDVTVRRYDEPGLREAALTHEGPLVLGPGPGDPSDTADPKMRFLRGLTAEVIAGNRHGVLGVCLGHELIAAELGLDIVRKEVPYQGAQTEIDLFGRPETVGFYNSFVAHCDDEAARELAAHGVEVSRAANGEVHAVRGPGFAGVQFHPESVLSLGGAAVVRGLVGQLRGTSTFPERRPAV</sequence>
<evidence type="ECO:0000256" key="4">
    <source>
        <dbReference type="ARBA" id="ARBA00047683"/>
    </source>
</evidence>
<evidence type="ECO:0000256" key="3">
    <source>
        <dbReference type="ARBA" id="ARBA00023239"/>
    </source>
</evidence>
<evidence type="ECO:0000313" key="8">
    <source>
        <dbReference type="Proteomes" id="UP001523263"/>
    </source>
</evidence>
<dbReference type="Pfam" id="PF00117">
    <property type="entry name" value="GATase"/>
    <property type="match status" value="1"/>
</dbReference>
<keyword evidence="3" id="KW-0456">Lyase</keyword>
<dbReference type="InterPro" id="IPR005801">
    <property type="entry name" value="ADC_synthase"/>
</dbReference>
<dbReference type="SUPFAM" id="SSF52317">
    <property type="entry name" value="Class I glutamine amidotransferase-like"/>
    <property type="match status" value="1"/>
</dbReference>
<name>A0ABT0VMM7_STRGI</name>
<dbReference type="EMBL" id="JAMQBH010000002">
    <property type="protein sequence ID" value="MCM2512614.1"/>
    <property type="molecule type" value="Genomic_DNA"/>
</dbReference>
<evidence type="ECO:0000259" key="5">
    <source>
        <dbReference type="Pfam" id="PF00117"/>
    </source>
</evidence>
<dbReference type="Proteomes" id="UP001523263">
    <property type="component" value="Unassembled WGS sequence"/>
</dbReference>
<gene>
    <name evidence="7" type="ORF">NC658_04985</name>
</gene>
<evidence type="ECO:0000313" key="7">
    <source>
        <dbReference type="EMBL" id="MCM2512614.1"/>
    </source>
</evidence>
<dbReference type="Gene3D" id="3.60.120.10">
    <property type="entry name" value="Anthranilate synthase"/>
    <property type="match status" value="1"/>
</dbReference>
<evidence type="ECO:0000259" key="6">
    <source>
        <dbReference type="Pfam" id="PF00425"/>
    </source>
</evidence>
<dbReference type="InterPro" id="IPR006221">
    <property type="entry name" value="TrpG/PapA_dom"/>
</dbReference>